<dbReference type="EMBL" id="BAAAEI010000006">
    <property type="protein sequence ID" value="GAA0348776.1"/>
    <property type="molecule type" value="Genomic_DNA"/>
</dbReference>
<dbReference type="InterPro" id="IPR029052">
    <property type="entry name" value="Metallo-depent_PP-like"/>
</dbReference>
<dbReference type="PANTHER" id="PTHR46546:SF4">
    <property type="entry name" value="SHEWANELLA-LIKE PROTEIN PHOSPHATASE 1"/>
    <property type="match status" value="1"/>
</dbReference>
<dbReference type="InterPro" id="IPR004843">
    <property type="entry name" value="Calcineurin-like_PHP"/>
</dbReference>
<keyword evidence="1" id="KW-0812">Transmembrane</keyword>
<accession>A0ABP3GPF4</accession>
<keyword evidence="1" id="KW-1133">Transmembrane helix</keyword>
<evidence type="ECO:0000313" key="4">
    <source>
        <dbReference type="Proteomes" id="UP001501757"/>
    </source>
</evidence>
<proteinExistence type="predicted"/>
<keyword evidence="4" id="KW-1185">Reference proteome</keyword>
<organism evidence="3 4">
    <name type="scientific">Bowmanella denitrificans</name>
    <dbReference type="NCBI Taxonomy" id="366582"/>
    <lineage>
        <taxon>Bacteria</taxon>
        <taxon>Pseudomonadati</taxon>
        <taxon>Pseudomonadota</taxon>
        <taxon>Gammaproteobacteria</taxon>
        <taxon>Alteromonadales</taxon>
        <taxon>Alteromonadaceae</taxon>
        <taxon>Bowmanella</taxon>
    </lineage>
</organism>
<sequence>MEVNILKKLLVVLGVVLLLIILGIVLFSRFSGTGIRLTDGRYVGYSEITNEWLLMEYQNVPIGLDGPYVFEQDNAYFALTLASDIHGQNSVEKQALTHQVQVTVDSPAKAQFSVPLRHSYPRSELEYAMPDKLLAISDIEGNFDAFVDLLVANQVIDTSFNWIFGTGQLVLIGDMVDRGSNVVPVLWLIYKLEAEAEHVGGKLHYVLGNHERYLLDGRTKSVARKYFGTYRATGQSQRALWTEQSVLGRWLRSKPVALKVGDSLFVHGGISPEVLATKPTLSSMDKEAAESFVTHDTVNKNSDNSILHGSRGLLFYRGLAKDMSHYELGEKASSSHVAQLLDAFAVKRVAIGHTLTEQIGWDYNGGVIRVDVAHSDGVSEALLMEDGALYRVNAEGERFALTQISDEMLD</sequence>
<reference evidence="4" key="1">
    <citation type="journal article" date="2019" name="Int. J. Syst. Evol. Microbiol.">
        <title>The Global Catalogue of Microorganisms (GCM) 10K type strain sequencing project: providing services to taxonomists for standard genome sequencing and annotation.</title>
        <authorList>
            <consortium name="The Broad Institute Genomics Platform"/>
            <consortium name="The Broad Institute Genome Sequencing Center for Infectious Disease"/>
            <person name="Wu L."/>
            <person name="Ma J."/>
        </authorList>
    </citation>
    <scope>NUCLEOTIDE SEQUENCE [LARGE SCALE GENOMIC DNA]</scope>
    <source>
        <strain evidence="4">JCM 13378</strain>
    </source>
</reference>
<evidence type="ECO:0000313" key="3">
    <source>
        <dbReference type="EMBL" id="GAA0348776.1"/>
    </source>
</evidence>
<dbReference type="Gene3D" id="3.60.21.10">
    <property type="match status" value="1"/>
</dbReference>
<dbReference type="SUPFAM" id="SSF56300">
    <property type="entry name" value="Metallo-dependent phosphatases"/>
    <property type="match status" value="1"/>
</dbReference>
<dbReference type="PANTHER" id="PTHR46546">
    <property type="entry name" value="SHEWANELLA-LIKE PROTEIN PHOSPHATASE 1"/>
    <property type="match status" value="1"/>
</dbReference>
<keyword evidence="1" id="KW-0472">Membrane</keyword>
<evidence type="ECO:0000259" key="2">
    <source>
        <dbReference type="Pfam" id="PF00149"/>
    </source>
</evidence>
<gene>
    <name evidence="3" type="ORF">GCM10009092_11440</name>
</gene>
<dbReference type="Proteomes" id="UP001501757">
    <property type="component" value="Unassembled WGS sequence"/>
</dbReference>
<name>A0ABP3GPF4_9ALTE</name>
<protein>
    <submittedName>
        <fullName evidence="3">Metallophosphoesterase</fullName>
    </submittedName>
</protein>
<dbReference type="Pfam" id="PF00149">
    <property type="entry name" value="Metallophos"/>
    <property type="match status" value="1"/>
</dbReference>
<feature type="transmembrane region" description="Helical" evidence="1">
    <location>
        <begin position="9"/>
        <end position="27"/>
    </location>
</feature>
<comment type="caution">
    <text evidence="3">The sequence shown here is derived from an EMBL/GenBank/DDBJ whole genome shotgun (WGS) entry which is preliminary data.</text>
</comment>
<feature type="domain" description="Calcineurin-like phosphoesterase" evidence="2">
    <location>
        <begin position="132"/>
        <end position="355"/>
    </location>
</feature>
<evidence type="ECO:0000256" key="1">
    <source>
        <dbReference type="SAM" id="Phobius"/>
    </source>
</evidence>